<sequence length="90" mass="10030">MENLALGMLIKHTLFTNICVKIEIEISQKERENMKFVAVIVAVLYIISMVFIALAAFLVSNTLGLLTCGLGFMIPSIVLYYEATKSEERG</sequence>
<protein>
    <submittedName>
        <fullName evidence="1">Uncharacterized protein</fullName>
    </submittedName>
</protein>
<name>A0ACA9ASI5_9CAUD</name>
<proteinExistence type="predicted"/>
<accession>A0ACA9ASI5</accession>
<evidence type="ECO:0000313" key="2">
    <source>
        <dbReference type="Proteomes" id="UP000545774"/>
    </source>
</evidence>
<organism evidence="1 2">
    <name type="scientific">Enterococcus phage vB_EhiS_268</name>
    <dbReference type="NCBI Taxonomy" id="2736817"/>
    <lineage>
        <taxon>Viruses</taxon>
        <taxon>Duplodnaviria</taxon>
        <taxon>Heunggongvirae</taxon>
        <taxon>Uroviricota</taxon>
        <taxon>Caudoviricetes</taxon>
        <taxon>Delfunavirus</taxon>
        <taxon>Delfunavirus v268</taxon>
    </lineage>
</organism>
<evidence type="ECO:0000313" key="1">
    <source>
        <dbReference type="EMBL" id="CAD0299633.1"/>
    </source>
</evidence>
<comment type="caution">
    <text evidence="1">The sequence shown here is derived from an EMBL/GenBank/DDBJ whole genome shotgun (WGS) entry which is preliminary data.</text>
</comment>
<reference evidence="1" key="1">
    <citation type="submission" date="2020-07" db="EMBL/GenBank/DDBJ databases">
        <authorList>
            <person name="Ladero V."/>
        </authorList>
    </citation>
    <scope>NUCLEOTIDE SEQUENCE</scope>
</reference>
<dbReference type="EMBL" id="CAJDKB010000002">
    <property type="protein sequence ID" value="CAD0299633.1"/>
    <property type="molecule type" value="Genomic_DNA"/>
</dbReference>
<dbReference type="Proteomes" id="UP000545774">
    <property type="component" value="Unassembled WGS sequence"/>
</dbReference>
<keyword evidence="2" id="KW-1185">Reference proteome</keyword>